<accession>A0A4S4LUY9</accession>
<dbReference type="PANTHER" id="PTHR13134:SF3">
    <property type="entry name" value="TRAFFICKING PROTEIN PARTICLE COMPLEX SUBUNIT 13"/>
    <property type="match status" value="1"/>
</dbReference>
<dbReference type="OrthoDB" id="10250284at2759"/>
<feature type="region of interest" description="Disordered" evidence="1">
    <location>
        <begin position="568"/>
        <end position="588"/>
    </location>
</feature>
<gene>
    <name evidence="4" type="ORF">EW146_g4900</name>
</gene>
<name>A0A4S4LUY9_9AGAM</name>
<dbReference type="PANTHER" id="PTHR13134">
    <property type="entry name" value="TRAFFICKING PROTEIN PARTICLE COMPLEX SUBUNIT 13"/>
    <property type="match status" value="1"/>
</dbReference>
<dbReference type="Proteomes" id="UP000310158">
    <property type="component" value="Unassembled WGS sequence"/>
</dbReference>
<evidence type="ECO:0000259" key="3">
    <source>
        <dbReference type="Pfam" id="PF23647"/>
    </source>
</evidence>
<dbReference type="Pfam" id="PF06159">
    <property type="entry name" value="TRAPPC13_N"/>
    <property type="match status" value="1"/>
</dbReference>
<dbReference type="EMBL" id="SGPL01000201">
    <property type="protein sequence ID" value="THH15608.1"/>
    <property type="molecule type" value="Genomic_DNA"/>
</dbReference>
<feature type="domain" description="Trafficking protein particle complex subunit 13 N-terminal" evidence="2">
    <location>
        <begin position="6"/>
        <end position="185"/>
    </location>
</feature>
<dbReference type="AlphaFoldDB" id="A0A4S4LUY9"/>
<feature type="domain" description="Trafficking protein particle complex subunit 13 middle" evidence="3">
    <location>
        <begin position="189"/>
        <end position="315"/>
    </location>
</feature>
<evidence type="ECO:0000313" key="4">
    <source>
        <dbReference type="EMBL" id="THH15608.1"/>
    </source>
</evidence>
<feature type="compositionally biased region" description="Low complexity" evidence="1">
    <location>
        <begin position="342"/>
        <end position="356"/>
    </location>
</feature>
<dbReference type="InterPro" id="IPR010378">
    <property type="entry name" value="TRAPPC13"/>
</dbReference>
<keyword evidence="5" id="KW-1185">Reference proteome</keyword>
<dbReference type="GO" id="GO:1990072">
    <property type="term" value="C:TRAPPIII protein complex"/>
    <property type="evidence" value="ECO:0007669"/>
    <property type="project" value="TreeGrafter"/>
</dbReference>
<evidence type="ECO:0008006" key="6">
    <source>
        <dbReference type="Google" id="ProtNLM"/>
    </source>
</evidence>
<organism evidence="4 5">
    <name type="scientific">Bondarzewia mesenterica</name>
    <dbReference type="NCBI Taxonomy" id="1095465"/>
    <lineage>
        <taxon>Eukaryota</taxon>
        <taxon>Fungi</taxon>
        <taxon>Dikarya</taxon>
        <taxon>Basidiomycota</taxon>
        <taxon>Agaricomycotina</taxon>
        <taxon>Agaricomycetes</taxon>
        <taxon>Russulales</taxon>
        <taxon>Bondarzewiaceae</taxon>
        <taxon>Bondarzewia</taxon>
    </lineage>
</organism>
<dbReference type="Pfam" id="PF23647">
    <property type="entry name" value="TRAPPC13_M"/>
    <property type="match status" value="1"/>
</dbReference>
<evidence type="ECO:0000259" key="2">
    <source>
        <dbReference type="Pfam" id="PF06159"/>
    </source>
</evidence>
<proteinExistence type="predicted"/>
<dbReference type="InterPro" id="IPR055429">
    <property type="entry name" value="TRAPPC13_M"/>
</dbReference>
<sequence length="658" mass="71353">MDGPGHLLSLKVMRVSRPALASAWEPFYSSSPAFSAHSTASVLSLQGKTPLPGHPKTLRDLTNVTELLTLPSSFGAIQLGETFSGVLAVNNETAVAVEGVLLRIEMQTATNKILLAELGGPYQSLAAGDTLETVVHHEIKELGQHVLACTVTYQLPPGARRPVAAGEGSGDPSVQTFRKFYKFAVTNPLSVKTKVHVPRSPSALMSRSEREKVFLEVHIQNLTQEPMWFERMLFEPVQDADVKEGDSLFSGSMAMMQPQDARQYLYILSAISLPTFTVQPTPGTAVPLGRLDISWRSSLGEPGRLLTSMLSRRIPLIPSTQPPRAPASALPLHLQRSATVTPQSHGSRPPSRSSTPPIGPVPYRPDSPFRNRPMSIPTRPQSPVTFTTAGSAIAGAYQATLVPSTPKPDTIDVDLVVRDIPRSLVSIQKPFNVAFSLAVSVSIPYSERRHRVLSIAIQHVQPSSPPSSSPFAPVVDVSDRRVRTIGIGSPSPTSTPLGRVLEDRTILGSPRQRYHGDDGRLGEGVQVLPLPVPQPEDEVKYAKEHAGGVRYLGASALFLPSIRLSAPVEEPRQSAESDDDPSASHEAKIPKVEGSWDFDLSYLPVRTGFSIIGGVRVLLVEDRWEDADGVKSDGDERSLLPVRVLREWDVVGEVWVTS</sequence>
<evidence type="ECO:0000256" key="1">
    <source>
        <dbReference type="SAM" id="MobiDB-lite"/>
    </source>
</evidence>
<reference evidence="4 5" key="1">
    <citation type="submission" date="2019-02" db="EMBL/GenBank/DDBJ databases">
        <title>Genome sequencing of the rare red list fungi Bondarzewia mesenterica.</title>
        <authorList>
            <person name="Buettner E."/>
            <person name="Kellner H."/>
        </authorList>
    </citation>
    <scope>NUCLEOTIDE SEQUENCE [LARGE SCALE GENOMIC DNA]</scope>
    <source>
        <strain evidence="4 5">DSM 108281</strain>
    </source>
</reference>
<evidence type="ECO:0000313" key="5">
    <source>
        <dbReference type="Proteomes" id="UP000310158"/>
    </source>
</evidence>
<feature type="region of interest" description="Disordered" evidence="1">
    <location>
        <begin position="338"/>
        <end position="383"/>
    </location>
</feature>
<comment type="caution">
    <text evidence="4">The sequence shown here is derived from an EMBL/GenBank/DDBJ whole genome shotgun (WGS) entry which is preliminary data.</text>
</comment>
<protein>
    <recommendedName>
        <fullName evidence="6">DUF974-domain-containing protein</fullName>
    </recommendedName>
</protein>
<dbReference type="InterPro" id="IPR055427">
    <property type="entry name" value="TRAPPC13_N"/>
</dbReference>